<evidence type="ECO:0000313" key="2">
    <source>
        <dbReference type="Proteomes" id="UP000663802"/>
    </source>
</evidence>
<protein>
    <submittedName>
        <fullName evidence="1">Uncharacterized protein</fullName>
    </submittedName>
</protein>
<name>A0ABQ1EAV9_9CLOT</name>
<dbReference type="EMBL" id="BMBA01000002">
    <property type="protein sequence ID" value="GFZ31869.1"/>
    <property type="molecule type" value="Genomic_DNA"/>
</dbReference>
<comment type="caution">
    <text evidence="1">The sequence shown here is derived from an EMBL/GenBank/DDBJ whole genome shotgun (WGS) entry which is preliminary data.</text>
</comment>
<evidence type="ECO:0000313" key="1">
    <source>
        <dbReference type="EMBL" id="GFZ31869.1"/>
    </source>
</evidence>
<gene>
    <name evidence="1" type="ORF">CSC2_23950</name>
</gene>
<keyword evidence="2" id="KW-1185">Reference proteome</keyword>
<sequence>MNEGQERFLGYILERVQEDKVEEAKTLLAGNFQKQAEGTFTFEDAQQFGVKILTLLKPEKVEEVQAVMKQFSQNVGH</sequence>
<reference evidence="1 2" key="1">
    <citation type="journal article" date="2021" name="Int. J. Syst. Evol. Microbiol.">
        <title>Clostridium zeae sp. nov., isolated from corn silage.</title>
        <authorList>
            <person name="Kobayashi H."/>
            <person name="Tanizawa Y."/>
            <person name="Yagura M."/>
            <person name="Sakamoto M."/>
            <person name="Ohkuma M."/>
            <person name="Tohno M."/>
        </authorList>
    </citation>
    <scope>NUCLEOTIDE SEQUENCE [LARGE SCALE GENOMIC DNA]</scope>
    <source>
        <strain evidence="1 2">CSC2</strain>
    </source>
</reference>
<organism evidence="1 2">
    <name type="scientific">Clostridium zeae</name>
    <dbReference type="NCBI Taxonomy" id="2759022"/>
    <lineage>
        <taxon>Bacteria</taxon>
        <taxon>Bacillati</taxon>
        <taxon>Bacillota</taxon>
        <taxon>Clostridia</taxon>
        <taxon>Eubacteriales</taxon>
        <taxon>Clostridiaceae</taxon>
        <taxon>Clostridium</taxon>
    </lineage>
</organism>
<accession>A0ABQ1EAV9</accession>
<proteinExistence type="predicted"/>
<dbReference type="Proteomes" id="UP000663802">
    <property type="component" value="Unassembled WGS sequence"/>
</dbReference>
<dbReference type="RefSeq" id="WP_206870154.1">
    <property type="nucleotide sequence ID" value="NZ_BMBA01000002.1"/>
</dbReference>